<dbReference type="GeneID" id="43587791"/>
<evidence type="ECO:0000313" key="1">
    <source>
        <dbReference type="EMBL" id="WWD22715.1"/>
    </source>
</evidence>
<reference evidence="1" key="1">
    <citation type="submission" date="2017-08" db="EMBL/GenBank/DDBJ databases">
        <authorList>
            <person name="Cuomo C."/>
            <person name="Billmyre B."/>
            <person name="Heitman J."/>
        </authorList>
    </citation>
    <scope>NUCLEOTIDE SEQUENCE</scope>
    <source>
        <strain evidence="1">CBS 12478</strain>
    </source>
</reference>
<dbReference type="EMBL" id="CP144064">
    <property type="protein sequence ID" value="WWD22715.1"/>
    <property type="molecule type" value="Genomic_DNA"/>
</dbReference>
<dbReference type="KEGG" id="ksn:43587791"/>
<evidence type="ECO:0000313" key="2">
    <source>
        <dbReference type="Proteomes" id="UP000322225"/>
    </source>
</evidence>
<accession>A0AAJ8MZ17</accession>
<name>A0AAJ8MZ17_9TREE</name>
<protein>
    <submittedName>
        <fullName evidence="1">Uncharacterized protein</fullName>
    </submittedName>
</protein>
<keyword evidence="2" id="KW-1185">Reference proteome</keyword>
<reference evidence="1" key="2">
    <citation type="submission" date="2024-01" db="EMBL/GenBank/DDBJ databases">
        <title>Comparative genomics of Cryptococcus and Kwoniella reveals pathogenesis evolution and contrasting modes of karyotype evolution via chromosome fusion or intercentromeric recombination.</title>
        <authorList>
            <person name="Coelho M.A."/>
            <person name="David-Palma M."/>
            <person name="Shea T."/>
            <person name="Bowers K."/>
            <person name="McGinley-Smith S."/>
            <person name="Mohammad A.W."/>
            <person name="Gnirke A."/>
            <person name="Yurkov A.M."/>
            <person name="Nowrousian M."/>
            <person name="Sun S."/>
            <person name="Cuomo C.A."/>
            <person name="Heitman J."/>
        </authorList>
    </citation>
    <scope>NUCLEOTIDE SEQUENCE</scope>
    <source>
        <strain evidence="1">CBS 12478</strain>
    </source>
</reference>
<organism evidence="1 2">
    <name type="scientific">Kwoniella shandongensis</name>
    <dbReference type="NCBI Taxonomy" id="1734106"/>
    <lineage>
        <taxon>Eukaryota</taxon>
        <taxon>Fungi</taxon>
        <taxon>Dikarya</taxon>
        <taxon>Basidiomycota</taxon>
        <taxon>Agaricomycotina</taxon>
        <taxon>Tremellomycetes</taxon>
        <taxon>Tremellales</taxon>
        <taxon>Cryptococcaceae</taxon>
        <taxon>Kwoniella</taxon>
    </lineage>
</organism>
<dbReference type="RefSeq" id="XP_065824053.1">
    <property type="nucleotide sequence ID" value="XM_065967981.1"/>
</dbReference>
<gene>
    <name evidence="1" type="ORF">CI109_107208</name>
</gene>
<dbReference type="Proteomes" id="UP000322225">
    <property type="component" value="Chromosome 14"/>
</dbReference>
<sequence length="385" mass="42473">MPVHSLAEYLGDISTSQLVVGAGVFAVLFWLKAWSGGRSTTWEREWAGKMILVVILYLPPEASPLPESLLTILHTIRISATTQNRLAGLHCEPLPRTPLAVREFTQKWSAAPTNITGEGGRRIDAIVLGSGWEVKSYHSRKKEEWTTHQFHFHLLTSLLPHLLRSPAERSIRVLSLISPTWSAALPSLTGVKPRDDVVYHTGRQSINTLLLMKHFQLILDTLASATFGKAKPVPSADDEAATAKKRDKSVKSNIMSMSVIMPWAREEVVKGSLADTPFIKWILLYPLIIFLTPSPKKTIQSILFALSAPVRYDELDETPKVAEEGKERTDVRRSAVGGGDVVRDCAVIDVPPVLSDPALAKAIYDELEKEVEAGVKKAGGDKPKR</sequence>
<dbReference type="AlphaFoldDB" id="A0AAJ8MZ17"/>
<proteinExistence type="predicted"/>